<proteinExistence type="predicted"/>
<protein>
    <submittedName>
        <fullName evidence="2">Uncharacterized protein</fullName>
    </submittedName>
</protein>
<dbReference type="EMBL" id="BK015162">
    <property type="protein sequence ID" value="DAD93577.1"/>
    <property type="molecule type" value="Genomic_DNA"/>
</dbReference>
<keyword evidence="1" id="KW-0812">Transmembrane</keyword>
<reference evidence="2" key="1">
    <citation type="journal article" date="2021" name="Proc. Natl. Acad. Sci. U.S.A.">
        <title>A Catalog of Tens of Thousands of Viruses from Human Metagenomes Reveals Hidden Associations with Chronic Diseases.</title>
        <authorList>
            <person name="Tisza M.J."/>
            <person name="Buck C.B."/>
        </authorList>
    </citation>
    <scope>NUCLEOTIDE SEQUENCE</scope>
    <source>
        <strain evidence="2">Ct2nF21</strain>
    </source>
</reference>
<evidence type="ECO:0000313" key="2">
    <source>
        <dbReference type="EMBL" id="DAD93577.1"/>
    </source>
</evidence>
<evidence type="ECO:0000256" key="1">
    <source>
        <dbReference type="SAM" id="Phobius"/>
    </source>
</evidence>
<keyword evidence="1" id="KW-1133">Transmembrane helix</keyword>
<feature type="transmembrane region" description="Helical" evidence="1">
    <location>
        <begin position="12"/>
        <end position="40"/>
    </location>
</feature>
<sequence>MNDTLNLFFTLVIASAICARLFNEFVLFLIMCFYSLLLCLAL</sequence>
<accession>A0A8S5NFZ2</accession>
<name>A0A8S5NFZ2_9CAUD</name>
<organism evidence="2">
    <name type="scientific">Podoviridae sp. ct2nF21</name>
    <dbReference type="NCBI Taxonomy" id="2826537"/>
    <lineage>
        <taxon>Viruses</taxon>
        <taxon>Duplodnaviria</taxon>
        <taxon>Heunggongvirae</taxon>
        <taxon>Uroviricota</taxon>
        <taxon>Caudoviricetes</taxon>
    </lineage>
</organism>
<keyword evidence="1" id="KW-0472">Membrane</keyword>